<organism evidence="2">
    <name type="scientific">Methanothermobacter wolfeii</name>
    <name type="common">Methanobacterium wolfei</name>
    <dbReference type="NCBI Taxonomy" id="145261"/>
    <lineage>
        <taxon>Archaea</taxon>
        <taxon>Methanobacteriati</taxon>
        <taxon>Methanobacteriota</taxon>
        <taxon>Methanomada group</taxon>
        <taxon>Methanobacteria</taxon>
        <taxon>Methanobacteriales</taxon>
        <taxon>Methanobacteriaceae</taxon>
        <taxon>Methanothermobacter</taxon>
    </lineage>
</organism>
<dbReference type="EMBL" id="CP104550">
    <property type="protein sequence ID" value="UXH31817.1"/>
    <property type="molecule type" value="Genomic_DNA"/>
</dbReference>
<sequence length="300" mass="31620">MQLKEIKSVRVVPYTIMNSSIGAIWGFIAAILFLIFAGGISSVLPAELGALKGIITGISVAGLVVLPVGVFLVSIVESFLRAFIYNGLTPRLGGIKLSLIDMEQVESFDVVSTSLILSAVAALLSFIYQLLVAPLQWVFLNAIVNIANTLDPSAMSSMAALGSATALGTILNIILAPIMTFIASFIVIAVVILLYNFLASKITTIKVKLTEISDGLVSIDRIEAIPLGLITGSIAAFIGLIVGIVILIFSAIGGDFTAGLIALVVLTVALFIYSFIVYAVTALFYNVLAPRIGAVQIRLE</sequence>
<keyword evidence="1" id="KW-0472">Membrane</keyword>
<dbReference type="PROSITE" id="PS50283">
    <property type="entry name" value="NA_SOLUT_SYMP_3"/>
    <property type="match status" value="1"/>
</dbReference>
<feature type="transmembrane region" description="Helical" evidence="1">
    <location>
        <begin position="21"/>
        <end position="44"/>
    </location>
</feature>
<name>A0A9E7RUT5_METWO</name>
<evidence type="ECO:0008006" key="3">
    <source>
        <dbReference type="Google" id="ProtNLM"/>
    </source>
</evidence>
<accession>A0A9E7RUT5</accession>
<dbReference type="RefSeq" id="WP_191216304.1">
    <property type="nucleotide sequence ID" value="NZ_CP104550.1"/>
</dbReference>
<keyword evidence="1" id="KW-1133">Transmembrane helix</keyword>
<reference evidence="2" key="1">
    <citation type="submission" date="2022-09" db="EMBL/GenBank/DDBJ databases">
        <title>Characterization of three MwoI isoschizomers from sequenced genome and metagenomes.</title>
        <authorList>
            <person name="Fomenkov A."/>
            <person name="Xu S.Y."/>
            <person name="Roberts R.J."/>
        </authorList>
    </citation>
    <scope>NUCLEOTIDE SEQUENCE</scope>
    <source>
        <strain evidence="2">DSM 2970</strain>
    </source>
</reference>
<gene>
    <name evidence="2" type="ORF">N5910_00465</name>
</gene>
<feature type="transmembrane region" description="Helical" evidence="1">
    <location>
        <begin position="170"/>
        <end position="198"/>
    </location>
</feature>
<feature type="transmembrane region" description="Helical" evidence="1">
    <location>
        <begin position="258"/>
        <end position="288"/>
    </location>
</feature>
<feature type="transmembrane region" description="Helical" evidence="1">
    <location>
        <begin position="50"/>
        <end position="76"/>
    </location>
</feature>
<dbReference type="InterPro" id="IPR001734">
    <property type="entry name" value="Na/solute_symporter"/>
</dbReference>
<evidence type="ECO:0000256" key="1">
    <source>
        <dbReference type="SAM" id="Phobius"/>
    </source>
</evidence>
<feature type="transmembrane region" description="Helical" evidence="1">
    <location>
        <begin position="110"/>
        <end position="131"/>
    </location>
</feature>
<dbReference type="GO" id="GO:0022857">
    <property type="term" value="F:transmembrane transporter activity"/>
    <property type="evidence" value="ECO:0007669"/>
    <property type="project" value="InterPro"/>
</dbReference>
<evidence type="ECO:0000313" key="2">
    <source>
        <dbReference type="EMBL" id="UXH31817.1"/>
    </source>
</evidence>
<protein>
    <recommendedName>
        <fullName evidence="3">DUF4013 domain-containing protein</fullName>
    </recommendedName>
</protein>
<dbReference type="GeneID" id="58977747"/>
<proteinExistence type="predicted"/>
<feature type="transmembrane region" description="Helical" evidence="1">
    <location>
        <begin position="227"/>
        <end position="252"/>
    </location>
</feature>
<dbReference type="GO" id="GO:0016020">
    <property type="term" value="C:membrane"/>
    <property type="evidence" value="ECO:0007669"/>
    <property type="project" value="InterPro"/>
</dbReference>
<dbReference type="Proteomes" id="UP001065373">
    <property type="component" value="Chromosome"/>
</dbReference>
<keyword evidence="1" id="KW-0812">Transmembrane</keyword>
<dbReference type="AlphaFoldDB" id="A0A9E7RUT5"/>